<dbReference type="CDD" id="cd00077">
    <property type="entry name" value="HDc"/>
    <property type="match status" value="1"/>
</dbReference>
<name>A0A930XYN7_9GAMM</name>
<feature type="domain" description="HD" evidence="2">
    <location>
        <begin position="84"/>
        <end position="206"/>
    </location>
</feature>
<dbReference type="PANTHER" id="PTHR11373:SF4">
    <property type="entry name" value="DEOXYNUCLEOSIDE TRIPHOSPHATE TRIPHOSPHOHYDROLASE SAMHD1"/>
    <property type="match status" value="1"/>
</dbReference>
<dbReference type="PANTHER" id="PTHR11373">
    <property type="entry name" value="DEOXYNUCLEOSIDE TRIPHOSPHATE TRIPHOSPHOHYDROLASE"/>
    <property type="match status" value="1"/>
</dbReference>
<dbReference type="GO" id="GO:0006203">
    <property type="term" value="P:dGTP catabolic process"/>
    <property type="evidence" value="ECO:0007669"/>
    <property type="project" value="TreeGrafter"/>
</dbReference>
<evidence type="ECO:0000259" key="2">
    <source>
        <dbReference type="PROSITE" id="PS51831"/>
    </source>
</evidence>
<organism evidence="3 4">
    <name type="scientific">Candidatus Amphirhobacter heronislandensis</name>
    <dbReference type="NCBI Taxonomy" id="1732024"/>
    <lineage>
        <taxon>Bacteria</taxon>
        <taxon>Pseudomonadati</taxon>
        <taxon>Pseudomonadota</taxon>
        <taxon>Gammaproteobacteria</taxon>
        <taxon>Candidatus Tethybacterales</taxon>
        <taxon>Candidatus Tethybacteraceae</taxon>
        <taxon>Candidatus Amphirhobacter</taxon>
    </lineage>
</organism>
<feature type="region of interest" description="Disordered" evidence="1">
    <location>
        <begin position="300"/>
        <end position="466"/>
    </location>
</feature>
<dbReference type="InterPro" id="IPR050135">
    <property type="entry name" value="dGTPase-like"/>
</dbReference>
<feature type="compositionally biased region" description="Low complexity" evidence="1">
    <location>
        <begin position="244"/>
        <end position="253"/>
    </location>
</feature>
<evidence type="ECO:0000256" key="1">
    <source>
        <dbReference type="SAM" id="MobiDB-lite"/>
    </source>
</evidence>
<dbReference type="SUPFAM" id="SSF109604">
    <property type="entry name" value="HD-domain/PDEase-like"/>
    <property type="match status" value="1"/>
</dbReference>
<dbReference type="SMART" id="SM00471">
    <property type="entry name" value="HDc"/>
    <property type="match status" value="1"/>
</dbReference>
<dbReference type="GO" id="GO:0008832">
    <property type="term" value="F:dGTPase activity"/>
    <property type="evidence" value="ECO:0007669"/>
    <property type="project" value="TreeGrafter"/>
</dbReference>
<sequence>MALKNRLLPEIRRVSRLEHIVKGLLPAKPDRFKTPIRIHDSIWGEIELEPHEASLINTPLLQRLRRIKQLGSGHLVFPGATHTRFEHSLGVLEQASRMCDGLNEGRRGRARLVTAEQRINLRFAALCHDLGHGPFSHYSEMFYPQLPAHRKKGEPKNAEELSALIVTSEPFGDFCRAVGRMHGVKLNPRFIAAAITGDLPARQKYLGEIIHGPFDADKIRRPVLRDADQDRHAADPSLAHHVQRQAQSAAGRQAAGGGGADPARAPPAAHVRRRLPAPRRAHLQAHVPQRAALRAQRRGFDRQMGPGHGGWIPHAGRRGAAGAGCGCVRGREGSARPPARPAHVQKGAGDKRAAFAQNDDAAHQSRRRREAGGGNRREGGRAAASSGARSGHFEKLQGSARDAHHPRRGAAEAGRPHERQAGRRPAAGLSRAPAAVLSQRARQKSPRSGPEAFRAEADPGIRGQEP</sequence>
<dbReference type="Proteomes" id="UP000604381">
    <property type="component" value="Unassembled WGS sequence"/>
</dbReference>
<protein>
    <submittedName>
        <fullName evidence="3">HD domain-containing protein</fullName>
    </submittedName>
</protein>
<proteinExistence type="predicted"/>
<dbReference type="PROSITE" id="PS51831">
    <property type="entry name" value="HD"/>
    <property type="match status" value="1"/>
</dbReference>
<dbReference type="InterPro" id="IPR003607">
    <property type="entry name" value="HD/PDEase_dom"/>
</dbReference>
<dbReference type="InterPro" id="IPR006674">
    <property type="entry name" value="HD_domain"/>
</dbReference>
<keyword evidence="4" id="KW-1185">Reference proteome</keyword>
<reference evidence="3" key="1">
    <citation type="submission" date="2020-10" db="EMBL/GenBank/DDBJ databases">
        <title>An improved Amphimedon queenslandica hologenome assembly reveals how three proteobacterial symbionts can extend the metabolic phenotypic of their marine sponge host.</title>
        <authorList>
            <person name="Degnan B."/>
            <person name="Degnan S."/>
            <person name="Xiang X."/>
        </authorList>
    </citation>
    <scope>NUCLEOTIDE SEQUENCE</scope>
    <source>
        <strain evidence="3">AqS2</strain>
    </source>
</reference>
<comment type="caution">
    <text evidence="3">The sequence shown here is derived from an EMBL/GenBank/DDBJ whole genome shotgun (WGS) entry which is preliminary data.</text>
</comment>
<feature type="compositionally biased region" description="Basic and acidic residues" evidence="1">
    <location>
        <begin position="453"/>
        <end position="466"/>
    </location>
</feature>
<dbReference type="EMBL" id="JADHEI010000055">
    <property type="protein sequence ID" value="MBF2735924.1"/>
    <property type="molecule type" value="Genomic_DNA"/>
</dbReference>
<dbReference type="AlphaFoldDB" id="A0A930XYN7"/>
<gene>
    <name evidence="3" type="ORF">ISN26_07665</name>
</gene>
<accession>A0A930XYN7</accession>
<feature type="compositionally biased region" description="Low complexity" evidence="1">
    <location>
        <begin position="381"/>
        <end position="390"/>
    </location>
</feature>
<feature type="non-terminal residue" evidence="3">
    <location>
        <position position="466"/>
    </location>
</feature>
<feature type="region of interest" description="Disordered" evidence="1">
    <location>
        <begin position="227"/>
        <end position="270"/>
    </location>
</feature>
<dbReference type="Pfam" id="PF01966">
    <property type="entry name" value="HD"/>
    <property type="match status" value="1"/>
</dbReference>
<evidence type="ECO:0000313" key="4">
    <source>
        <dbReference type="Proteomes" id="UP000604381"/>
    </source>
</evidence>
<dbReference type="Gene3D" id="1.10.3210.10">
    <property type="entry name" value="Hypothetical protein af1432"/>
    <property type="match status" value="1"/>
</dbReference>
<evidence type="ECO:0000313" key="3">
    <source>
        <dbReference type="EMBL" id="MBF2735924.1"/>
    </source>
</evidence>